<dbReference type="RefSeq" id="WP_073072585.1">
    <property type="nucleotide sequence ID" value="NZ_FQXN01000003.1"/>
</dbReference>
<keyword evidence="5 6" id="KW-0472">Membrane</keyword>
<protein>
    <submittedName>
        <fullName evidence="7">Magnesium transporter</fullName>
    </submittedName>
</protein>
<reference evidence="8" key="1">
    <citation type="submission" date="2016-11" db="EMBL/GenBank/DDBJ databases">
        <authorList>
            <person name="Varghese N."/>
            <person name="Submissions S."/>
        </authorList>
    </citation>
    <scope>NUCLEOTIDE SEQUENCE [LARGE SCALE GENOMIC DNA]</scope>
    <source>
        <strain evidence="8">DSM 15807</strain>
    </source>
</reference>
<dbReference type="STRING" id="1123380.SAMN02745199_0846"/>
<evidence type="ECO:0000256" key="4">
    <source>
        <dbReference type="ARBA" id="ARBA00022989"/>
    </source>
</evidence>
<dbReference type="Gene3D" id="1.20.58.340">
    <property type="entry name" value="Magnesium transport protein CorA, transmembrane region"/>
    <property type="match status" value="2"/>
</dbReference>
<dbReference type="InterPro" id="IPR047199">
    <property type="entry name" value="CorA-like"/>
</dbReference>
<evidence type="ECO:0000313" key="7">
    <source>
        <dbReference type="EMBL" id="SHH37282.1"/>
    </source>
</evidence>
<comment type="subcellular location">
    <subcellularLocation>
        <location evidence="1">Membrane</location>
        <topology evidence="1">Multi-pass membrane protein</topology>
    </subcellularLocation>
</comment>
<gene>
    <name evidence="7" type="ORF">SAMN02745199_0846</name>
</gene>
<dbReference type="InterPro" id="IPR045863">
    <property type="entry name" value="CorA_TM1_TM2"/>
</dbReference>
<dbReference type="PANTHER" id="PTHR47891">
    <property type="entry name" value="TRANSPORTER-RELATED"/>
    <property type="match status" value="1"/>
</dbReference>
<feature type="transmembrane region" description="Helical" evidence="6">
    <location>
        <begin position="251"/>
        <end position="271"/>
    </location>
</feature>
<dbReference type="InterPro" id="IPR002523">
    <property type="entry name" value="MgTranspt_CorA/ZnTranspt_ZntB"/>
</dbReference>
<feature type="transmembrane region" description="Helical" evidence="6">
    <location>
        <begin position="283"/>
        <end position="302"/>
    </location>
</feature>
<dbReference type="Gene3D" id="3.30.460.20">
    <property type="entry name" value="CorA soluble domain-like"/>
    <property type="match status" value="1"/>
</dbReference>
<keyword evidence="8" id="KW-1185">Reference proteome</keyword>
<dbReference type="InterPro" id="IPR045861">
    <property type="entry name" value="CorA_cytoplasmic_dom"/>
</dbReference>
<keyword evidence="4 6" id="KW-1133">Transmembrane helix</keyword>
<evidence type="ECO:0000256" key="5">
    <source>
        <dbReference type="ARBA" id="ARBA00023136"/>
    </source>
</evidence>
<sequence>MVKFYTTQDNKIVEVEKFVPNSLIRVIDPSADEIHMLSSLLQFDPDFIYDSLDDDERARIEIDEDTILVILKIPKKFNGDSKIPYRTVSMGIIIGKNYTILSTREPIDFIEHMIEKSKFEINKRSRMIFQLFLLNAKVFLGYLKEVNKTISIIEEELHRSMKNKELEEMMYLEKSLVYFTTSLRSNEIMMEKLLRGNILKIYEEDQDVLEDAIIENRQAIEVSNIYSDILAGMMDSYASVISNNLNIVMKILTVVTILMQIPTIITSFYGMNVALPLQNNPFTYLYVIIWSISTIMLTLAWFKRKNWM</sequence>
<evidence type="ECO:0000313" key="8">
    <source>
        <dbReference type="Proteomes" id="UP000242592"/>
    </source>
</evidence>
<dbReference type="Proteomes" id="UP000242592">
    <property type="component" value="Unassembled WGS sequence"/>
</dbReference>
<proteinExistence type="inferred from homology"/>
<accession>A0A1M5SF90</accession>
<keyword evidence="3 6" id="KW-0812">Transmembrane</keyword>
<dbReference type="OrthoDB" id="9803416at2"/>
<dbReference type="PANTHER" id="PTHR47891:SF2">
    <property type="entry name" value="MAGNESIUM AND COBALT TRANSPORTER"/>
    <property type="match status" value="1"/>
</dbReference>
<name>A0A1M5SF90_9BACT</name>
<evidence type="ECO:0000256" key="1">
    <source>
        <dbReference type="ARBA" id="ARBA00004141"/>
    </source>
</evidence>
<dbReference type="SUPFAM" id="SSF144083">
    <property type="entry name" value="Magnesium transport protein CorA, transmembrane region"/>
    <property type="match status" value="1"/>
</dbReference>
<dbReference type="SUPFAM" id="SSF143865">
    <property type="entry name" value="CorA soluble domain-like"/>
    <property type="match status" value="1"/>
</dbReference>
<evidence type="ECO:0000256" key="2">
    <source>
        <dbReference type="ARBA" id="ARBA00009765"/>
    </source>
</evidence>
<dbReference type="GO" id="GO:0046873">
    <property type="term" value="F:metal ion transmembrane transporter activity"/>
    <property type="evidence" value="ECO:0007669"/>
    <property type="project" value="InterPro"/>
</dbReference>
<comment type="similarity">
    <text evidence="2">Belongs to the CorA metal ion transporter (MIT) (TC 1.A.35) family.</text>
</comment>
<dbReference type="Pfam" id="PF01544">
    <property type="entry name" value="CorA"/>
    <property type="match status" value="1"/>
</dbReference>
<dbReference type="GO" id="GO:0016020">
    <property type="term" value="C:membrane"/>
    <property type="evidence" value="ECO:0007669"/>
    <property type="project" value="UniProtKB-SubCell"/>
</dbReference>
<evidence type="ECO:0000256" key="3">
    <source>
        <dbReference type="ARBA" id="ARBA00022692"/>
    </source>
</evidence>
<dbReference type="AlphaFoldDB" id="A0A1M5SF90"/>
<dbReference type="EMBL" id="FQXN01000003">
    <property type="protein sequence ID" value="SHH37282.1"/>
    <property type="molecule type" value="Genomic_DNA"/>
</dbReference>
<evidence type="ECO:0000256" key="6">
    <source>
        <dbReference type="SAM" id="Phobius"/>
    </source>
</evidence>
<dbReference type="CDD" id="cd12827">
    <property type="entry name" value="EcCorA_ZntB-like_u2"/>
    <property type="match status" value="1"/>
</dbReference>
<organism evidence="7 8">
    <name type="scientific">Thermosipho atlanticus DSM 15807</name>
    <dbReference type="NCBI Taxonomy" id="1123380"/>
    <lineage>
        <taxon>Bacteria</taxon>
        <taxon>Thermotogati</taxon>
        <taxon>Thermotogota</taxon>
        <taxon>Thermotogae</taxon>
        <taxon>Thermotogales</taxon>
        <taxon>Fervidobacteriaceae</taxon>
        <taxon>Thermosipho</taxon>
    </lineage>
</organism>